<accession>A0A7S1SKI6</accession>
<evidence type="ECO:0000256" key="2">
    <source>
        <dbReference type="ARBA" id="ARBA00022840"/>
    </source>
</evidence>
<sequence length="334" mass="36479">MSALMHFSKNNRVASTRSSEGAAKNSPGCRSGPNDSQTSATTVSPKFLYTSFGSGRSCDAQSMKSSGLPESSLISKYEIREVLGFGSAGRVHVAVDVTTGKEYACKIVTERTAQEVQLREVELIRQLDHPNIVSYRDHFFCEDGLLHIVTELVRGTDLMSAIQERGSYAEEDAREVVGQLLSALNHVHSKGIAHRDLKPENVLVLTGDHTRVKIIDFGLGGQIRDGAVFTTACGTPNFVAPEVVQEIPRYGTACDVWSVGIILYVLLSGDFPFKAPNVPALISLIRRGVLRFRDPAWELVSSEAKLLVQSLCTIDQQQRPSAGSALRSCRWLNS</sequence>
<reference evidence="5" key="1">
    <citation type="submission" date="2021-01" db="EMBL/GenBank/DDBJ databases">
        <authorList>
            <person name="Corre E."/>
            <person name="Pelletier E."/>
            <person name="Niang G."/>
            <person name="Scheremetjew M."/>
            <person name="Finn R."/>
            <person name="Kale V."/>
            <person name="Holt S."/>
            <person name="Cochrane G."/>
            <person name="Meng A."/>
            <person name="Brown T."/>
            <person name="Cohen L."/>
        </authorList>
    </citation>
    <scope>NUCLEOTIDE SEQUENCE</scope>
    <source>
        <strain evidence="5">PLY429</strain>
    </source>
</reference>
<dbReference type="SMART" id="SM00220">
    <property type="entry name" value="S_TKc"/>
    <property type="match status" value="1"/>
</dbReference>
<dbReference type="PROSITE" id="PS00108">
    <property type="entry name" value="PROTEIN_KINASE_ST"/>
    <property type="match status" value="1"/>
</dbReference>
<name>A0A7S1SKI6_9CHLO</name>
<dbReference type="CDD" id="cd05117">
    <property type="entry name" value="STKc_CAMK"/>
    <property type="match status" value="1"/>
</dbReference>
<gene>
    <name evidence="5" type="ORF">TCHU04912_LOCUS3367</name>
</gene>
<dbReference type="GO" id="GO:0004672">
    <property type="term" value="F:protein kinase activity"/>
    <property type="evidence" value="ECO:0007669"/>
    <property type="project" value="InterPro"/>
</dbReference>
<evidence type="ECO:0000256" key="1">
    <source>
        <dbReference type="ARBA" id="ARBA00022741"/>
    </source>
</evidence>
<evidence type="ECO:0000256" key="3">
    <source>
        <dbReference type="SAM" id="MobiDB-lite"/>
    </source>
</evidence>
<dbReference type="PANTHER" id="PTHR24347">
    <property type="entry name" value="SERINE/THREONINE-PROTEIN KINASE"/>
    <property type="match status" value="1"/>
</dbReference>
<dbReference type="GO" id="GO:0005524">
    <property type="term" value="F:ATP binding"/>
    <property type="evidence" value="ECO:0007669"/>
    <property type="project" value="UniProtKB-KW"/>
</dbReference>
<feature type="domain" description="Protein kinase" evidence="4">
    <location>
        <begin position="77"/>
        <end position="332"/>
    </location>
</feature>
<proteinExistence type="predicted"/>
<dbReference type="Gene3D" id="1.10.510.10">
    <property type="entry name" value="Transferase(Phosphotransferase) domain 1"/>
    <property type="match status" value="1"/>
</dbReference>
<feature type="region of interest" description="Disordered" evidence="3">
    <location>
        <begin position="1"/>
        <end position="40"/>
    </location>
</feature>
<dbReference type="EMBL" id="HBGG01006836">
    <property type="protein sequence ID" value="CAD9201134.1"/>
    <property type="molecule type" value="Transcribed_RNA"/>
</dbReference>
<evidence type="ECO:0000259" key="4">
    <source>
        <dbReference type="PROSITE" id="PS50011"/>
    </source>
</evidence>
<feature type="compositionally biased region" description="Polar residues" evidence="3">
    <location>
        <begin position="8"/>
        <end position="19"/>
    </location>
</feature>
<evidence type="ECO:0000313" key="5">
    <source>
        <dbReference type="EMBL" id="CAD9201134.1"/>
    </source>
</evidence>
<dbReference type="InterPro" id="IPR011009">
    <property type="entry name" value="Kinase-like_dom_sf"/>
</dbReference>
<dbReference type="InterPro" id="IPR008271">
    <property type="entry name" value="Ser/Thr_kinase_AS"/>
</dbReference>
<dbReference type="Pfam" id="PF00069">
    <property type="entry name" value="Pkinase"/>
    <property type="match status" value="1"/>
</dbReference>
<protein>
    <recommendedName>
        <fullName evidence="4">Protein kinase domain-containing protein</fullName>
    </recommendedName>
</protein>
<keyword evidence="2" id="KW-0067">ATP-binding</keyword>
<dbReference type="InterPro" id="IPR000719">
    <property type="entry name" value="Prot_kinase_dom"/>
</dbReference>
<dbReference type="PROSITE" id="PS50011">
    <property type="entry name" value="PROTEIN_KINASE_DOM"/>
    <property type="match status" value="1"/>
</dbReference>
<keyword evidence="1" id="KW-0547">Nucleotide-binding</keyword>
<organism evidence="5">
    <name type="scientific">Tetraselmis chuii</name>
    <dbReference type="NCBI Taxonomy" id="63592"/>
    <lineage>
        <taxon>Eukaryota</taxon>
        <taxon>Viridiplantae</taxon>
        <taxon>Chlorophyta</taxon>
        <taxon>core chlorophytes</taxon>
        <taxon>Chlorodendrophyceae</taxon>
        <taxon>Chlorodendrales</taxon>
        <taxon>Chlorodendraceae</taxon>
        <taxon>Tetraselmis</taxon>
    </lineage>
</organism>
<dbReference type="AlphaFoldDB" id="A0A7S1SKI6"/>
<dbReference type="FunFam" id="1.10.510.10:FF:000571">
    <property type="entry name" value="Maternal embryonic leucine zipper kinase"/>
    <property type="match status" value="1"/>
</dbReference>
<dbReference type="SUPFAM" id="SSF56112">
    <property type="entry name" value="Protein kinase-like (PK-like)"/>
    <property type="match status" value="1"/>
</dbReference>